<dbReference type="EMBL" id="LKEV01000003">
    <property type="protein sequence ID" value="KQB86313.1"/>
    <property type="molecule type" value="Genomic_DNA"/>
</dbReference>
<organism evidence="11 12">
    <name type="scientific">Corynebacterium lowii</name>
    <dbReference type="NCBI Taxonomy" id="1544413"/>
    <lineage>
        <taxon>Bacteria</taxon>
        <taxon>Bacillati</taxon>
        <taxon>Actinomycetota</taxon>
        <taxon>Actinomycetes</taxon>
        <taxon>Mycobacteriales</taxon>
        <taxon>Corynebacteriaceae</taxon>
        <taxon>Corynebacterium</taxon>
    </lineage>
</organism>
<dbReference type="GO" id="GO:0043953">
    <property type="term" value="P:protein transport by the Tat complex"/>
    <property type="evidence" value="ECO:0007669"/>
    <property type="project" value="UniProtKB-UniRule"/>
</dbReference>
<evidence type="ECO:0000256" key="2">
    <source>
        <dbReference type="ARBA" id="ARBA00022448"/>
    </source>
</evidence>
<keyword evidence="7 9" id="KW-0811">Translocation</keyword>
<dbReference type="InterPro" id="IPR003369">
    <property type="entry name" value="TatA/B/E"/>
</dbReference>
<evidence type="ECO:0000313" key="11">
    <source>
        <dbReference type="EMBL" id="KQB86313.1"/>
    </source>
</evidence>
<evidence type="ECO:0000256" key="8">
    <source>
        <dbReference type="ARBA" id="ARBA00023136"/>
    </source>
</evidence>
<dbReference type="PATRIC" id="fig|1544413.3.peg.1241"/>
<gene>
    <name evidence="9 11" type="primary">tatB</name>
    <name evidence="11" type="ORF">Clow_01232</name>
</gene>
<evidence type="ECO:0000256" key="6">
    <source>
        <dbReference type="ARBA" id="ARBA00022989"/>
    </source>
</evidence>
<evidence type="ECO:0000256" key="9">
    <source>
        <dbReference type="HAMAP-Rule" id="MF_00237"/>
    </source>
</evidence>
<evidence type="ECO:0000256" key="1">
    <source>
        <dbReference type="ARBA" id="ARBA00004167"/>
    </source>
</evidence>
<dbReference type="STRING" id="1544413.Clow_01232"/>
<comment type="subcellular location">
    <subcellularLocation>
        <location evidence="9">Cell membrane</location>
        <topology evidence="9">Single-pass membrane protein</topology>
    </subcellularLocation>
    <subcellularLocation>
        <location evidence="1">Membrane</location>
        <topology evidence="1">Single-pass membrane protein</topology>
    </subcellularLocation>
</comment>
<keyword evidence="8 9" id="KW-0472">Membrane</keyword>
<comment type="subunit">
    <text evidence="9">The Tat system comprises two distinct complexes: a TatABC complex, containing multiple copies of TatA, TatB and TatC subunits, and a separate TatA complex, containing only TatA subunits. Substrates initially bind to the TatABC complex, which probably triggers association of the separate TatA complex to form the active translocon.</text>
</comment>
<feature type="compositionally biased region" description="Low complexity" evidence="10">
    <location>
        <begin position="136"/>
        <end position="154"/>
    </location>
</feature>
<dbReference type="Gene3D" id="1.20.5.3310">
    <property type="match status" value="1"/>
</dbReference>
<evidence type="ECO:0000256" key="4">
    <source>
        <dbReference type="ARBA" id="ARBA00022692"/>
    </source>
</evidence>
<dbReference type="GO" id="GO:0033281">
    <property type="term" value="C:TAT protein transport complex"/>
    <property type="evidence" value="ECO:0007669"/>
    <property type="project" value="UniProtKB-UniRule"/>
</dbReference>
<dbReference type="RefSeq" id="WP_055177732.1">
    <property type="nucleotide sequence ID" value="NZ_JAUSQY010000001.1"/>
</dbReference>
<evidence type="ECO:0000256" key="7">
    <source>
        <dbReference type="ARBA" id="ARBA00023010"/>
    </source>
</evidence>
<keyword evidence="3 9" id="KW-1003">Cell membrane</keyword>
<evidence type="ECO:0000256" key="5">
    <source>
        <dbReference type="ARBA" id="ARBA00022927"/>
    </source>
</evidence>
<keyword evidence="2 9" id="KW-0813">Transport</keyword>
<feature type="region of interest" description="Disordered" evidence="10">
    <location>
        <begin position="97"/>
        <end position="163"/>
    </location>
</feature>
<keyword evidence="12" id="KW-1185">Reference proteome</keyword>
<comment type="caution">
    <text evidence="11">The sequence shown here is derived from an EMBL/GenBank/DDBJ whole genome shotgun (WGS) entry which is preliminary data.</text>
</comment>
<proteinExistence type="inferred from homology"/>
<dbReference type="InterPro" id="IPR018448">
    <property type="entry name" value="TatB"/>
</dbReference>
<dbReference type="NCBIfam" id="NF001212">
    <property type="entry name" value="PRK00182.1"/>
    <property type="match status" value="1"/>
</dbReference>
<dbReference type="AlphaFoldDB" id="A0A0Q0Z9K9"/>
<evidence type="ECO:0000256" key="10">
    <source>
        <dbReference type="SAM" id="MobiDB-lite"/>
    </source>
</evidence>
<sequence length="163" mass="17859">MFSSIGWPEVFTIFLLGLIVIGPERMPGLIQDVRAAIYAARKAINNAKAELNGDLGEEFEEFRKPISEVAKWQRMGPRAAITKALFDGDEEFMDSFDPKKIMAKDTAGEAHRRKKEEQKAAEPQPSVPASPRTNQPAPSVQSTAPTASAPAPSSGEFNWADIM</sequence>
<dbReference type="Pfam" id="PF02416">
    <property type="entry name" value="TatA_B_E"/>
    <property type="match status" value="1"/>
</dbReference>
<dbReference type="PRINTS" id="PR01506">
    <property type="entry name" value="TATBPROTEIN"/>
</dbReference>
<evidence type="ECO:0000313" key="12">
    <source>
        <dbReference type="Proteomes" id="UP000050488"/>
    </source>
</evidence>
<dbReference type="GO" id="GO:0008320">
    <property type="term" value="F:protein transmembrane transporter activity"/>
    <property type="evidence" value="ECO:0007669"/>
    <property type="project" value="UniProtKB-UniRule"/>
</dbReference>
<evidence type="ECO:0000256" key="3">
    <source>
        <dbReference type="ARBA" id="ARBA00022475"/>
    </source>
</evidence>
<reference evidence="11 12" key="1">
    <citation type="submission" date="2015-10" db="EMBL/GenBank/DDBJ databases">
        <title>Corynebacteirum lowii and Corynebacterium oculi species nova, derived from human clinical disease and and emended description of Corynebacterium mastiditis.</title>
        <authorList>
            <person name="Bernard K."/>
            <person name="Pacheco A.L."/>
            <person name="Mcdougall C."/>
            <person name="Burtx T."/>
            <person name="Weibe D."/>
            <person name="Tyler S."/>
            <person name="Olson A.B."/>
            <person name="Cnockaert M."/>
            <person name="Eguchi H."/>
            <person name="Kuwahara T."/>
            <person name="Nakayama-Imaohji H."/>
            <person name="Boudewijins M."/>
            <person name="Van Hoecke F."/>
            <person name="Bernier A.-M."/>
            <person name="Vandamme P."/>
        </authorList>
    </citation>
    <scope>NUCLEOTIDE SEQUENCE [LARGE SCALE GENOMIC DNA]</scope>
    <source>
        <strain evidence="11 12">NML 130206</strain>
    </source>
</reference>
<protein>
    <recommendedName>
        <fullName evidence="9">Sec-independent protein translocase protein TatB</fullName>
    </recommendedName>
</protein>
<name>A0A0Q0Z9K9_9CORY</name>
<keyword evidence="6 9" id="KW-1133">Transmembrane helix</keyword>
<keyword evidence="4 9" id="KW-0812">Transmembrane</keyword>
<dbReference type="OrthoDB" id="3267321at2"/>
<accession>A0A0Q0Z9K9</accession>
<comment type="function">
    <text evidence="9">Part of the twin-arginine translocation (Tat) system that transports large folded proteins containing a characteristic twin-arginine motif in their signal peptide across membranes. Together with TatC, TatB is part of a receptor directly interacting with Tat signal peptides. TatB may form an oligomeric binding site that transiently accommodates folded Tat precursor proteins before their translocation.</text>
</comment>
<keyword evidence="5 9" id="KW-0653">Protein transport</keyword>
<feature type="compositionally biased region" description="Basic and acidic residues" evidence="10">
    <location>
        <begin position="97"/>
        <end position="120"/>
    </location>
</feature>
<comment type="similarity">
    <text evidence="9">Belongs to the TatB family.</text>
</comment>
<dbReference type="Proteomes" id="UP000050488">
    <property type="component" value="Unassembled WGS sequence"/>
</dbReference>
<dbReference type="HAMAP" id="MF_00237">
    <property type="entry name" value="TatB"/>
    <property type="match status" value="1"/>
</dbReference>